<feature type="region of interest" description="Disordered" evidence="1">
    <location>
        <begin position="526"/>
        <end position="552"/>
    </location>
</feature>
<evidence type="ECO:0000313" key="2">
    <source>
        <dbReference type="EMBL" id="KAG0668907.1"/>
    </source>
</evidence>
<dbReference type="Proteomes" id="UP000750334">
    <property type="component" value="Unassembled WGS sequence"/>
</dbReference>
<protein>
    <submittedName>
        <fullName evidence="2">Uncharacterized protein</fullName>
    </submittedName>
</protein>
<feature type="compositionally biased region" description="Polar residues" evidence="1">
    <location>
        <begin position="137"/>
        <end position="149"/>
    </location>
</feature>
<feature type="region of interest" description="Disordered" evidence="1">
    <location>
        <begin position="300"/>
        <end position="397"/>
    </location>
</feature>
<feature type="compositionally biased region" description="Polar residues" evidence="1">
    <location>
        <begin position="23"/>
        <end position="40"/>
    </location>
</feature>
<gene>
    <name evidence="2" type="ORF">C6P45_004257</name>
</gene>
<reference evidence="2 3" key="1">
    <citation type="submission" date="2020-11" db="EMBL/GenBank/DDBJ databases">
        <title>Kefir isolates.</title>
        <authorList>
            <person name="Marcisauskas S."/>
            <person name="Kim Y."/>
            <person name="Blasche S."/>
        </authorList>
    </citation>
    <scope>NUCLEOTIDE SEQUENCE [LARGE SCALE GENOMIC DNA]</scope>
    <source>
        <strain evidence="2 3">OG2</strain>
    </source>
</reference>
<organism evidence="2 3">
    <name type="scientific">Maudiozyma exigua</name>
    <name type="common">Yeast</name>
    <name type="synonym">Kazachstania exigua</name>
    <dbReference type="NCBI Taxonomy" id="34358"/>
    <lineage>
        <taxon>Eukaryota</taxon>
        <taxon>Fungi</taxon>
        <taxon>Dikarya</taxon>
        <taxon>Ascomycota</taxon>
        <taxon>Saccharomycotina</taxon>
        <taxon>Saccharomycetes</taxon>
        <taxon>Saccharomycetales</taxon>
        <taxon>Saccharomycetaceae</taxon>
        <taxon>Maudiozyma</taxon>
    </lineage>
</organism>
<feature type="region of interest" description="Disordered" evidence="1">
    <location>
        <begin position="742"/>
        <end position="764"/>
    </location>
</feature>
<evidence type="ECO:0000256" key="1">
    <source>
        <dbReference type="SAM" id="MobiDB-lite"/>
    </source>
</evidence>
<comment type="caution">
    <text evidence="2">The sequence shown here is derived from an EMBL/GenBank/DDBJ whole genome shotgun (WGS) entry which is preliminary data.</text>
</comment>
<feature type="compositionally biased region" description="Basic and acidic residues" evidence="1">
    <location>
        <begin position="57"/>
        <end position="66"/>
    </location>
</feature>
<feature type="compositionally biased region" description="Polar residues" evidence="1">
    <location>
        <begin position="85"/>
        <end position="111"/>
    </location>
</feature>
<dbReference type="OrthoDB" id="4067613at2759"/>
<sequence length="791" mass="88365">MFSSGSGGTEKRKSFFLFGSDLKASTTKSSGPRKSSVAHTKSNDHSSRKKINTTRTTNEEKQDTAKTSHRPHSSSHLSSHRIAPTHSNGQPSKLRNSVTTNIRVNSTSKQPESVKRPPPPTIDMEGIRLSTERIHSRSMSPNSSNITPQHTRERERRIPTENLLSKETMLNEHHSGNSPMQQSPHTPNVTNRRNIYQHKRERSKAEELVDDIDIYLKNYKESTSSPSPFPQNETVHEENTPNEITNISNLSVEQPIIVQIPSNDTTEEVSPLDFNSNLNSIPKLYNSSSESSTEELYHPIVNNDETSGGGSEEEEDNFSFTGSNDLKTKEQEDSVPEHISIHSDVTANSTTEEFKKKNTNPFFIQTDSDSDSGSENEPSNLRLANTGPPSPISSTTSDEYVLNYGADLRQPGDHNTENSIDLEPRRNFRIVNEDRATFYAPFDEDSDSSYSSLKKTESRNSLADTFTTPMESPNGSLIVESVNEITDSRFTSSTDIASSDYQVPSGNQSVHVNHIVSQDGLNSINDTNVIRSPTTPSSKSTRSETSVTTKTLKAEKPSRLVSSYVEELRLKYCKTSNFLEAPPNLPASLKQKNNLIQPKNIRVAIRTSSKQVGIKHGRVKQKLLTLETNTDDNKSLGSSNISSIDHTKEFHKLLGKEEALEEEDENNSEEYLNEIPGDEAYDSEDCMAPLREKRGMTNNNNGVTRSNTTVSYYTRLQNRPRSGTVDRMKSYNYKLPTNILDDYNQSQQNKNKENSTKRTVSTKSYESTALGDIYLNDGGLFVANPDRDDDA</sequence>
<feature type="compositionally biased region" description="Basic and acidic residues" evidence="1">
    <location>
        <begin position="150"/>
        <end position="159"/>
    </location>
</feature>
<dbReference type="AlphaFoldDB" id="A0A9P7BBA3"/>
<evidence type="ECO:0000313" key="3">
    <source>
        <dbReference type="Proteomes" id="UP000750334"/>
    </source>
</evidence>
<dbReference type="EMBL" id="PUHR01000054">
    <property type="protein sequence ID" value="KAG0668907.1"/>
    <property type="molecule type" value="Genomic_DNA"/>
</dbReference>
<accession>A0A9P7BBA3</accession>
<feature type="region of interest" description="Disordered" evidence="1">
    <location>
        <begin position="1"/>
        <end position="159"/>
    </location>
</feature>
<name>A0A9P7BBA3_MAUEX</name>
<keyword evidence="3" id="KW-1185">Reference proteome</keyword>
<feature type="compositionally biased region" description="Low complexity" evidence="1">
    <location>
        <begin position="531"/>
        <end position="551"/>
    </location>
</feature>
<feature type="compositionally biased region" description="Basic and acidic residues" evidence="1">
    <location>
        <begin position="326"/>
        <end position="341"/>
    </location>
</feature>
<proteinExistence type="predicted"/>